<feature type="domain" description="Peptidase M56" evidence="3">
    <location>
        <begin position="93"/>
        <end position="279"/>
    </location>
</feature>
<proteinExistence type="predicted"/>
<evidence type="ECO:0000256" key="1">
    <source>
        <dbReference type="SAM" id="MobiDB-lite"/>
    </source>
</evidence>
<evidence type="ECO:0000256" key="2">
    <source>
        <dbReference type="SAM" id="Phobius"/>
    </source>
</evidence>
<dbReference type="KEGG" id="llu:AKJ09_01758"/>
<dbReference type="PANTHER" id="PTHR34978:SF3">
    <property type="entry name" value="SLR0241 PROTEIN"/>
    <property type="match status" value="1"/>
</dbReference>
<dbReference type="NCBIfam" id="NF033768">
    <property type="entry name" value="myxo_SS_tail"/>
    <property type="match status" value="1"/>
</dbReference>
<keyword evidence="2" id="KW-0472">Membrane</keyword>
<organism evidence="4 5">
    <name type="scientific">Labilithrix luteola</name>
    <dbReference type="NCBI Taxonomy" id="1391654"/>
    <lineage>
        <taxon>Bacteria</taxon>
        <taxon>Pseudomonadati</taxon>
        <taxon>Myxococcota</taxon>
        <taxon>Polyangia</taxon>
        <taxon>Polyangiales</taxon>
        <taxon>Labilitrichaceae</taxon>
        <taxon>Labilithrix</taxon>
    </lineage>
</organism>
<gene>
    <name evidence="4" type="ORF">AKJ09_01758</name>
</gene>
<dbReference type="STRING" id="1391654.AKJ09_01758"/>
<evidence type="ECO:0000259" key="3">
    <source>
        <dbReference type="Pfam" id="PF05569"/>
    </source>
</evidence>
<reference evidence="4 5" key="1">
    <citation type="submission" date="2015-08" db="EMBL/GenBank/DDBJ databases">
        <authorList>
            <person name="Babu N.S."/>
            <person name="Beckwith C.J."/>
            <person name="Beseler K.G."/>
            <person name="Brison A."/>
            <person name="Carone J.V."/>
            <person name="Caskin T.P."/>
            <person name="Diamond M."/>
            <person name="Durham M.E."/>
            <person name="Foxe J.M."/>
            <person name="Go M."/>
            <person name="Henderson B.A."/>
            <person name="Jones I.B."/>
            <person name="McGettigan J.A."/>
            <person name="Micheletti S.J."/>
            <person name="Nasrallah M.E."/>
            <person name="Ortiz D."/>
            <person name="Piller C.R."/>
            <person name="Privatt S.R."/>
            <person name="Schneider S.L."/>
            <person name="Sharp S."/>
            <person name="Smith T.C."/>
            <person name="Stanton J.D."/>
            <person name="Ullery H.E."/>
            <person name="Wilson R.J."/>
            <person name="Serrano M.G."/>
            <person name="Buck G."/>
            <person name="Lee V."/>
            <person name="Wang Y."/>
            <person name="Carvalho R."/>
            <person name="Voegtly L."/>
            <person name="Shi R."/>
            <person name="Duckworth R."/>
            <person name="Johnson A."/>
            <person name="Loviza R."/>
            <person name="Walstead R."/>
            <person name="Shah Z."/>
            <person name="Kiflezghi M."/>
            <person name="Wade K."/>
            <person name="Ball S.L."/>
            <person name="Bradley K.W."/>
            <person name="Asai D.J."/>
            <person name="Bowman C.A."/>
            <person name="Russell D.A."/>
            <person name="Pope W.H."/>
            <person name="Jacobs-Sera D."/>
            <person name="Hendrix R.W."/>
            <person name="Hatfull G.F."/>
        </authorList>
    </citation>
    <scope>NUCLEOTIDE SEQUENCE [LARGE SCALE GENOMIC DNA]</scope>
    <source>
        <strain evidence="4 5">DSM 27648</strain>
    </source>
</reference>
<dbReference type="CDD" id="cd07341">
    <property type="entry name" value="M56_BlaR1_MecR1_like"/>
    <property type="match status" value="1"/>
</dbReference>
<dbReference type="Proteomes" id="UP000064967">
    <property type="component" value="Chromosome"/>
</dbReference>
<dbReference type="InterPro" id="IPR052173">
    <property type="entry name" value="Beta-lactam_resp_regulator"/>
</dbReference>
<sequence>MIESLIDLGRVLVAKLLVLNVWTALLLAGAIVLDRALSPRVRASWRIALYAPLVLRVLLPGDFRLPIAGARLDVIAIPLARISARTPDAVAASHAWLYVLPVLVYLAIALLLASRSILARVRLERALADATLKSPATRDVPCPIYVHDELGPMAMGVLTPRIVVPARLLLPGEEHALDCVLRHEMAHYRRRDAWLALALEVLSIVAWPVVPVWIAITRVRELIELACDEAALAGADLAARRRYGHALLDMAERWTHTVTPLRAGGLHFGSSLRKRIEALADSRRWPTSVQVAALALASMALLIACGSAAQPASPAAADASSNAPPGDGAGQRGRLAPEVIQGVVRAEFGRFRTCYETGVVKDAKLAGEVHVKYTIDENGTVTDAAVDHSTIPDQDVVACVVSAFNKLTYPKPSGGVVTVVYPIAFGP</sequence>
<protein>
    <submittedName>
        <fullName evidence="4">Regulatory sensor-transducer, BlaR1/MecR1 family</fullName>
    </submittedName>
</protein>
<dbReference type="OrthoDB" id="5377858at2"/>
<feature type="transmembrane region" description="Helical" evidence="2">
    <location>
        <begin position="12"/>
        <end position="33"/>
    </location>
</feature>
<keyword evidence="2" id="KW-0812">Transmembrane</keyword>
<dbReference type="Pfam" id="PF05569">
    <property type="entry name" value="Peptidase_M56"/>
    <property type="match status" value="1"/>
</dbReference>
<keyword evidence="5" id="KW-1185">Reference proteome</keyword>
<feature type="transmembrane region" description="Helical" evidence="2">
    <location>
        <begin position="95"/>
        <end position="113"/>
    </location>
</feature>
<dbReference type="PANTHER" id="PTHR34978">
    <property type="entry name" value="POSSIBLE SENSOR-TRANSDUCER PROTEIN BLAR"/>
    <property type="match status" value="1"/>
</dbReference>
<dbReference type="InterPro" id="IPR008756">
    <property type="entry name" value="Peptidase_M56"/>
</dbReference>
<dbReference type="InterPro" id="IPR049806">
    <property type="entry name" value="MasK-like_C"/>
</dbReference>
<dbReference type="RefSeq" id="WP_146646593.1">
    <property type="nucleotide sequence ID" value="NZ_CP012333.1"/>
</dbReference>
<feature type="region of interest" description="Disordered" evidence="1">
    <location>
        <begin position="314"/>
        <end position="334"/>
    </location>
</feature>
<feature type="transmembrane region" description="Helical" evidence="2">
    <location>
        <begin position="193"/>
        <end position="216"/>
    </location>
</feature>
<feature type="compositionally biased region" description="Low complexity" evidence="1">
    <location>
        <begin position="314"/>
        <end position="325"/>
    </location>
</feature>
<dbReference type="AlphaFoldDB" id="A0A0K1PPP4"/>
<evidence type="ECO:0000313" key="5">
    <source>
        <dbReference type="Proteomes" id="UP000064967"/>
    </source>
</evidence>
<dbReference type="EMBL" id="CP012333">
    <property type="protein sequence ID" value="AKU95094.1"/>
    <property type="molecule type" value="Genomic_DNA"/>
</dbReference>
<accession>A0A0K1PPP4</accession>
<dbReference type="Gene3D" id="3.30.1150.10">
    <property type="match status" value="1"/>
</dbReference>
<name>A0A0K1PPP4_9BACT</name>
<keyword evidence="2" id="KW-1133">Transmembrane helix</keyword>
<evidence type="ECO:0000313" key="4">
    <source>
        <dbReference type="EMBL" id="AKU95094.1"/>
    </source>
</evidence>